<keyword evidence="1" id="KW-0472">Membrane</keyword>
<evidence type="ECO:0000313" key="2">
    <source>
        <dbReference type="EMBL" id="TBH71872.1"/>
    </source>
</evidence>
<feature type="transmembrane region" description="Helical" evidence="1">
    <location>
        <begin position="104"/>
        <end position="124"/>
    </location>
</feature>
<dbReference type="PANTHER" id="PTHR41247:SF1">
    <property type="entry name" value="HTH-TYPE TRANSCRIPTIONAL REPRESSOR YCNK"/>
    <property type="match status" value="1"/>
</dbReference>
<dbReference type="OrthoDB" id="9809859at2"/>
<comment type="caution">
    <text evidence="2">The sequence shown here is derived from an EMBL/GenBank/DDBJ whole genome shotgun (WGS) entry which is preliminary data.</text>
</comment>
<reference evidence="2 3" key="1">
    <citation type="submission" date="2019-02" db="EMBL/GenBank/DDBJ databases">
        <title>Genome of a new Bacteroidetes strain.</title>
        <authorList>
            <person name="Pitt A."/>
        </authorList>
    </citation>
    <scope>NUCLEOTIDE SEQUENCE [LARGE SCALE GENOMIC DNA]</scope>
    <source>
        <strain evidence="2 3">103A-SOEBACH</strain>
    </source>
</reference>
<feature type="transmembrane region" description="Helical" evidence="1">
    <location>
        <begin position="12"/>
        <end position="30"/>
    </location>
</feature>
<keyword evidence="1" id="KW-0812">Transmembrane</keyword>
<gene>
    <name evidence="2" type="ORF">EWU20_08565</name>
</gene>
<dbReference type="InterPro" id="IPR008719">
    <property type="entry name" value="N2O_reductase_NosL"/>
</dbReference>
<sequence length="332" mass="37671">MNTQQMGKPARLLLFISSILLPFVVYLPIWKIELDAPQYPEGLSLQIHANDIRGNVDIINGLNHYIGMKTMHKEDFIEFTVLPYIIVGFAILFFIGAWVNRKKILYFLFSAFVLFGIVAMVDFWKWEYDYGHDLDPNAAIQVPGMAYQPPLIGFKQLLNFGAYSIPDVGGWIFIGIGLMLLTGVILEWRISKGPRSVLFFLPMLFLFQACTIEVKPIQLGRDHCHFCKMGISDLRFATAILTQQGKTLPFDDLKCLLSYTQINKDIQVKDIYVSTYTGKHELVLATQAYFMTSPSLGSPMAGNFAAFVDKNELTKNNQALAGEEKTWESIRQ</sequence>
<organism evidence="2 3">
    <name type="scientific">Aquirufa antheringensis</name>
    <dbReference type="NCBI Taxonomy" id="2516559"/>
    <lineage>
        <taxon>Bacteria</taxon>
        <taxon>Pseudomonadati</taxon>
        <taxon>Bacteroidota</taxon>
        <taxon>Cytophagia</taxon>
        <taxon>Cytophagales</taxon>
        <taxon>Flectobacillaceae</taxon>
        <taxon>Aquirufa</taxon>
    </lineage>
</organism>
<dbReference type="Pfam" id="PF05573">
    <property type="entry name" value="NosL"/>
    <property type="match status" value="1"/>
</dbReference>
<dbReference type="SUPFAM" id="SSF160387">
    <property type="entry name" value="NosL/MerB-like"/>
    <property type="match status" value="1"/>
</dbReference>
<protein>
    <submittedName>
        <fullName evidence="2">Uncharacterized protein</fullName>
    </submittedName>
</protein>
<feature type="transmembrane region" description="Helical" evidence="1">
    <location>
        <begin position="168"/>
        <end position="186"/>
    </location>
</feature>
<keyword evidence="3" id="KW-1185">Reference proteome</keyword>
<keyword evidence="1" id="KW-1133">Transmembrane helix</keyword>
<dbReference type="AlphaFoldDB" id="A0A4Q9B8U9"/>
<feature type="transmembrane region" description="Helical" evidence="1">
    <location>
        <begin position="81"/>
        <end position="99"/>
    </location>
</feature>
<dbReference type="Proteomes" id="UP000293583">
    <property type="component" value="Unassembled WGS sequence"/>
</dbReference>
<evidence type="ECO:0000256" key="1">
    <source>
        <dbReference type="SAM" id="Phobius"/>
    </source>
</evidence>
<proteinExistence type="predicted"/>
<evidence type="ECO:0000313" key="3">
    <source>
        <dbReference type="Proteomes" id="UP000293583"/>
    </source>
</evidence>
<dbReference type="PANTHER" id="PTHR41247">
    <property type="entry name" value="HTH-TYPE TRANSCRIPTIONAL REPRESSOR YCNK"/>
    <property type="match status" value="1"/>
</dbReference>
<name>A0A4Q9B8U9_9BACT</name>
<accession>A0A4Q9B8U9</accession>
<feature type="transmembrane region" description="Helical" evidence="1">
    <location>
        <begin position="198"/>
        <end position="217"/>
    </location>
</feature>
<dbReference type="RefSeq" id="WP_130923508.1">
    <property type="nucleotide sequence ID" value="NZ_JAANOL010000001.1"/>
</dbReference>
<dbReference type="EMBL" id="SEWY01000004">
    <property type="protein sequence ID" value="TBH71872.1"/>
    <property type="molecule type" value="Genomic_DNA"/>
</dbReference>